<dbReference type="GO" id="GO:0015808">
    <property type="term" value="P:L-alanine transport"/>
    <property type="evidence" value="ECO:0007669"/>
    <property type="project" value="TreeGrafter"/>
</dbReference>
<reference evidence="11" key="1">
    <citation type="journal article" date="2014" name="Front. Microbiol.">
        <title>High frequency of phylogenetically diverse reductive dehalogenase-homologous genes in deep subseafloor sedimentary metagenomes.</title>
        <authorList>
            <person name="Kawai M."/>
            <person name="Futagami T."/>
            <person name="Toyoda A."/>
            <person name="Takaki Y."/>
            <person name="Nishi S."/>
            <person name="Hori S."/>
            <person name="Arai W."/>
            <person name="Tsubouchi T."/>
            <person name="Morono Y."/>
            <person name="Uchiyama I."/>
            <person name="Ito T."/>
            <person name="Fujiyama A."/>
            <person name="Inagaki F."/>
            <person name="Takami H."/>
        </authorList>
    </citation>
    <scope>NUCLEOTIDE SEQUENCE</scope>
    <source>
        <strain evidence="11">Expedition CK06-06</strain>
    </source>
</reference>
<protein>
    <recommendedName>
        <fullName evidence="12">Branched-chain amino acid ABC transporter permease</fullName>
    </recommendedName>
</protein>
<keyword evidence="4" id="KW-0997">Cell inner membrane</keyword>
<keyword evidence="7 10" id="KW-1133">Transmembrane helix</keyword>
<comment type="subcellular location">
    <subcellularLocation>
        <location evidence="1">Cell membrane</location>
        <topology evidence="1">Multi-pass membrane protein</topology>
    </subcellularLocation>
</comment>
<feature type="non-terminal residue" evidence="11">
    <location>
        <position position="44"/>
    </location>
</feature>
<dbReference type="GO" id="GO:0015190">
    <property type="term" value="F:L-leucine transmembrane transporter activity"/>
    <property type="evidence" value="ECO:0007669"/>
    <property type="project" value="TreeGrafter"/>
</dbReference>
<dbReference type="EMBL" id="BARS01004874">
    <property type="protein sequence ID" value="GAF84340.1"/>
    <property type="molecule type" value="Genomic_DNA"/>
</dbReference>
<evidence type="ECO:0000313" key="11">
    <source>
        <dbReference type="EMBL" id="GAF84340.1"/>
    </source>
</evidence>
<sequence>MTFFLQNLVNALQWGSFYALIALGYSMVYGILLLFNFAHGDIFM</sequence>
<keyword evidence="3" id="KW-1003">Cell membrane</keyword>
<evidence type="ECO:0000256" key="3">
    <source>
        <dbReference type="ARBA" id="ARBA00022475"/>
    </source>
</evidence>
<evidence type="ECO:0000256" key="8">
    <source>
        <dbReference type="ARBA" id="ARBA00023136"/>
    </source>
</evidence>
<keyword evidence="2" id="KW-0813">Transport</keyword>
<evidence type="ECO:0000256" key="9">
    <source>
        <dbReference type="ARBA" id="ARBA00037998"/>
    </source>
</evidence>
<organism evidence="11">
    <name type="scientific">marine sediment metagenome</name>
    <dbReference type="NCBI Taxonomy" id="412755"/>
    <lineage>
        <taxon>unclassified sequences</taxon>
        <taxon>metagenomes</taxon>
        <taxon>ecological metagenomes</taxon>
    </lineage>
</organism>
<evidence type="ECO:0000256" key="4">
    <source>
        <dbReference type="ARBA" id="ARBA00022519"/>
    </source>
</evidence>
<dbReference type="GO" id="GO:0042941">
    <property type="term" value="P:D-alanine transmembrane transport"/>
    <property type="evidence" value="ECO:0007669"/>
    <property type="project" value="TreeGrafter"/>
</dbReference>
<dbReference type="PANTHER" id="PTHR11795:SF371">
    <property type="entry name" value="HIGH-AFFINITY BRANCHED-CHAIN AMINO ACID TRANSPORT SYSTEM PERMEASE PROTEIN LIVH"/>
    <property type="match status" value="1"/>
</dbReference>
<dbReference type="Pfam" id="PF02653">
    <property type="entry name" value="BPD_transp_2"/>
    <property type="match status" value="1"/>
</dbReference>
<feature type="transmembrane region" description="Helical" evidence="10">
    <location>
        <begin position="17"/>
        <end position="38"/>
    </location>
</feature>
<proteinExistence type="inferred from homology"/>
<dbReference type="InterPro" id="IPR052157">
    <property type="entry name" value="BCAA_transport_permease"/>
</dbReference>
<dbReference type="GO" id="GO:0015192">
    <property type="term" value="F:L-phenylalanine transmembrane transporter activity"/>
    <property type="evidence" value="ECO:0007669"/>
    <property type="project" value="TreeGrafter"/>
</dbReference>
<keyword evidence="6" id="KW-0029">Amino-acid transport</keyword>
<name>X0U749_9ZZZZ</name>
<dbReference type="GO" id="GO:0005304">
    <property type="term" value="F:L-valine transmembrane transporter activity"/>
    <property type="evidence" value="ECO:0007669"/>
    <property type="project" value="TreeGrafter"/>
</dbReference>
<comment type="similarity">
    <text evidence="9">Belongs to the binding-protein-dependent transport system permease family. LivHM subfamily.</text>
</comment>
<evidence type="ECO:0000256" key="7">
    <source>
        <dbReference type="ARBA" id="ARBA00022989"/>
    </source>
</evidence>
<dbReference type="AlphaFoldDB" id="X0U749"/>
<comment type="caution">
    <text evidence="11">The sequence shown here is derived from an EMBL/GenBank/DDBJ whole genome shotgun (WGS) entry which is preliminary data.</text>
</comment>
<dbReference type="InterPro" id="IPR001851">
    <property type="entry name" value="ABC_transp_permease"/>
</dbReference>
<evidence type="ECO:0008006" key="12">
    <source>
        <dbReference type="Google" id="ProtNLM"/>
    </source>
</evidence>
<keyword evidence="5 10" id="KW-0812">Transmembrane</keyword>
<gene>
    <name evidence="11" type="ORF">S01H1_09539</name>
</gene>
<keyword evidence="8 10" id="KW-0472">Membrane</keyword>
<evidence type="ECO:0000256" key="6">
    <source>
        <dbReference type="ARBA" id="ARBA00022970"/>
    </source>
</evidence>
<dbReference type="PANTHER" id="PTHR11795">
    <property type="entry name" value="BRANCHED-CHAIN AMINO ACID TRANSPORT SYSTEM PERMEASE PROTEIN LIVH"/>
    <property type="match status" value="1"/>
</dbReference>
<dbReference type="GO" id="GO:0005886">
    <property type="term" value="C:plasma membrane"/>
    <property type="evidence" value="ECO:0007669"/>
    <property type="project" value="UniProtKB-SubCell"/>
</dbReference>
<dbReference type="GO" id="GO:1903806">
    <property type="term" value="P:L-isoleucine import across plasma membrane"/>
    <property type="evidence" value="ECO:0007669"/>
    <property type="project" value="TreeGrafter"/>
</dbReference>
<evidence type="ECO:0000256" key="2">
    <source>
        <dbReference type="ARBA" id="ARBA00022448"/>
    </source>
</evidence>
<evidence type="ECO:0000256" key="1">
    <source>
        <dbReference type="ARBA" id="ARBA00004651"/>
    </source>
</evidence>
<evidence type="ECO:0000256" key="5">
    <source>
        <dbReference type="ARBA" id="ARBA00022692"/>
    </source>
</evidence>
<dbReference type="GO" id="GO:0015188">
    <property type="term" value="F:L-isoleucine transmembrane transporter activity"/>
    <property type="evidence" value="ECO:0007669"/>
    <property type="project" value="TreeGrafter"/>
</dbReference>
<evidence type="ECO:0000256" key="10">
    <source>
        <dbReference type="SAM" id="Phobius"/>
    </source>
</evidence>
<accession>X0U749</accession>